<evidence type="ECO:0000313" key="2">
    <source>
        <dbReference type="EMBL" id="MFD1945619.1"/>
    </source>
</evidence>
<organism evidence="2 3">
    <name type="scientific">Nocardioides aestuarii</name>
    <dbReference type="NCBI Taxonomy" id="252231"/>
    <lineage>
        <taxon>Bacteria</taxon>
        <taxon>Bacillati</taxon>
        <taxon>Actinomycetota</taxon>
        <taxon>Actinomycetes</taxon>
        <taxon>Propionibacteriales</taxon>
        <taxon>Nocardioidaceae</taxon>
        <taxon>Nocardioides</taxon>
    </lineage>
</organism>
<gene>
    <name evidence="2" type="ORF">ACFSDE_02360</name>
</gene>
<accession>A0ABW4TJ43</accession>
<protein>
    <submittedName>
        <fullName evidence="2">Uncharacterized protein</fullName>
    </submittedName>
</protein>
<reference evidence="3" key="1">
    <citation type="journal article" date="2019" name="Int. J. Syst. Evol. Microbiol.">
        <title>The Global Catalogue of Microorganisms (GCM) 10K type strain sequencing project: providing services to taxonomists for standard genome sequencing and annotation.</title>
        <authorList>
            <consortium name="The Broad Institute Genomics Platform"/>
            <consortium name="The Broad Institute Genome Sequencing Center for Infectious Disease"/>
            <person name="Wu L."/>
            <person name="Ma J."/>
        </authorList>
    </citation>
    <scope>NUCLEOTIDE SEQUENCE [LARGE SCALE GENOMIC DNA]</scope>
    <source>
        <strain evidence="3">CGMCC 1.12477</strain>
    </source>
</reference>
<sequence>MGPLPQLYRLLIAGVVLVLSLAGGVWLAGWLALPLGGVGVGLGAGLLLAFVATHDFSDSSPRPTRVHRRR</sequence>
<name>A0ABW4TJ43_9ACTN</name>
<dbReference type="RefSeq" id="WP_343915481.1">
    <property type="nucleotide sequence ID" value="NZ_BAAAJT010000002.1"/>
</dbReference>
<dbReference type="Proteomes" id="UP001597351">
    <property type="component" value="Unassembled WGS sequence"/>
</dbReference>
<keyword evidence="3" id="KW-1185">Reference proteome</keyword>
<feature type="transmembrane region" description="Helical" evidence="1">
    <location>
        <begin position="7"/>
        <end position="27"/>
    </location>
</feature>
<keyword evidence="1" id="KW-1133">Transmembrane helix</keyword>
<proteinExistence type="predicted"/>
<keyword evidence="1" id="KW-0812">Transmembrane</keyword>
<evidence type="ECO:0000256" key="1">
    <source>
        <dbReference type="SAM" id="Phobius"/>
    </source>
</evidence>
<evidence type="ECO:0000313" key="3">
    <source>
        <dbReference type="Proteomes" id="UP001597351"/>
    </source>
</evidence>
<dbReference type="EMBL" id="JBHUGD010000001">
    <property type="protein sequence ID" value="MFD1945619.1"/>
    <property type="molecule type" value="Genomic_DNA"/>
</dbReference>
<feature type="transmembrane region" description="Helical" evidence="1">
    <location>
        <begin position="33"/>
        <end position="52"/>
    </location>
</feature>
<keyword evidence="1" id="KW-0472">Membrane</keyword>
<comment type="caution">
    <text evidence="2">The sequence shown here is derived from an EMBL/GenBank/DDBJ whole genome shotgun (WGS) entry which is preliminary data.</text>
</comment>